<evidence type="ECO:0000313" key="6">
    <source>
        <dbReference type="EMBL" id="GMA39149.1"/>
    </source>
</evidence>
<dbReference type="EMBL" id="BSUO01000001">
    <property type="protein sequence ID" value="GMA39149.1"/>
    <property type="molecule type" value="Genomic_DNA"/>
</dbReference>
<dbReference type="CDD" id="cd00090">
    <property type="entry name" value="HTH_ARSR"/>
    <property type="match status" value="1"/>
</dbReference>
<dbReference type="SMART" id="SM00418">
    <property type="entry name" value="HTH_ARSR"/>
    <property type="match status" value="1"/>
</dbReference>
<gene>
    <name evidence="6" type="ORF">GCM10025883_11940</name>
</gene>
<dbReference type="Proteomes" id="UP001157126">
    <property type="component" value="Unassembled WGS sequence"/>
</dbReference>
<organism evidence="6 7">
    <name type="scientific">Mobilicoccus caccae</name>
    <dbReference type="NCBI Taxonomy" id="1859295"/>
    <lineage>
        <taxon>Bacteria</taxon>
        <taxon>Bacillati</taxon>
        <taxon>Actinomycetota</taxon>
        <taxon>Actinomycetes</taxon>
        <taxon>Micrococcales</taxon>
        <taxon>Dermatophilaceae</taxon>
        <taxon>Mobilicoccus</taxon>
    </lineage>
</organism>
<dbReference type="InterPro" id="IPR036390">
    <property type="entry name" value="WH_DNA-bd_sf"/>
</dbReference>
<dbReference type="PROSITE" id="PS50206">
    <property type="entry name" value="RHODANESE_3"/>
    <property type="match status" value="1"/>
</dbReference>
<dbReference type="PROSITE" id="PS50987">
    <property type="entry name" value="HTH_ARSR_2"/>
    <property type="match status" value="1"/>
</dbReference>
<dbReference type="InterPro" id="IPR001845">
    <property type="entry name" value="HTH_ArsR_DNA-bd_dom"/>
</dbReference>
<keyword evidence="7" id="KW-1185">Reference proteome</keyword>
<reference evidence="7" key="1">
    <citation type="journal article" date="2019" name="Int. J. Syst. Evol. Microbiol.">
        <title>The Global Catalogue of Microorganisms (GCM) 10K type strain sequencing project: providing services to taxonomists for standard genome sequencing and annotation.</title>
        <authorList>
            <consortium name="The Broad Institute Genomics Platform"/>
            <consortium name="The Broad Institute Genome Sequencing Center for Infectious Disease"/>
            <person name="Wu L."/>
            <person name="Ma J."/>
        </authorList>
    </citation>
    <scope>NUCLEOTIDE SEQUENCE [LARGE SCALE GENOMIC DNA]</scope>
    <source>
        <strain evidence="7">NBRC 113072</strain>
    </source>
</reference>
<dbReference type="CDD" id="cd00158">
    <property type="entry name" value="RHOD"/>
    <property type="match status" value="1"/>
</dbReference>
<feature type="domain" description="HTH arsR-type" evidence="5">
    <location>
        <begin position="4"/>
        <end position="98"/>
    </location>
</feature>
<dbReference type="SUPFAM" id="SSF52821">
    <property type="entry name" value="Rhodanese/Cell cycle control phosphatase"/>
    <property type="match status" value="1"/>
</dbReference>
<proteinExistence type="predicted"/>
<dbReference type="InterPro" id="IPR051011">
    <property type="entry name" value="Metal_resp_trans_reg"/>
</dbReference>
<dbReference type="PRINTS" id="PR00778">
    <property type="entry name" value="HTHARSR"/>
</dbReference>
<keyword evidence="1" id="KW-0805">Transcription regulation</keyword>
<name>A0ABQ6IR00_9MICO</name>
<dbReference type="Pfam" id="PF01022">
    <property type="entry name" value="HTH_5"/>
    <property type="match status" value="1"/>
</dbReference>
<dbReference type="SUPFAM" id="SSF46785">
    <property type="entry name" value="Winged helix' DNA-binding domain"/>
    <property type="match status" value="1"/>
</dbReference>
<keyword evidence="2" id="KW-0238">DNA-binding</keyword>
<dbReference type="Gene3D" id="3.40.250.10">
    <property type="entry name" value="Rhodanese-like domain"/>
    <property type="match status" value="1"/>
</dbReference>
<evidence type="ECO:0000259" key="5">
    <source>
        <dbReference type="PROSITE" id="PS50987"/>
    </source>
</evidence>
<evidence type="ECO:0000313" key="7">
    <source>
        <dbReference type="Proteomes" id="UP001157126"/>
    </source>
</evidence>
<dbReference type="PANTHER" id="PTHR43132">
    <property type="entry name" value="ARSENICAL RESISTANCE OPERON REPRESSOR ARSR-RELATED"/>
    <property type="match status" value="1"/>
</dbReference>
<evidence type="ECO:0000256" key="2">
    <source>
        <dbReference type="ARBA" id="ARBA00023125"/>
    </source>
</evidence>
<dbReference type="PANTHER" id="PTHR43132:SF8">
    <property type="entry name" value="HTH-TYPE TRANSCRIPTIONAL REGULATOR KMTR"/>
    <property type="match status" value="1"/>
</dbReference>
<sequence>MTAESDEPYKALALVGKAFANAKRLELLDLLTQGERTVDSLARELGAGLSTVSAHLQVLKLTSLVATRQEGTRVHYRLAGPDVAQLYGQLRSVAKEHSPAVESAVKLAAGATGVEEIGPEELLERLERGDVLLLDVRPREEYDAAHIPGARSVPLPDLAGGLDGHDGSTDLVAYCRGAHCVMATDAVQLLQSHGVPALRLRDGMLEWRLAGYPLEASSTPADDGSSRA</sequence>
<evidence type="ECO:0000256" key="3">
    <source>
        <dbReference type="ARBA" id="ARBA00023163"/>
    </source>
</evidence>
<evidence type="ECO:0000259" key="4">
    <source>
        <dbReference type="PROSITE" id="PS50206"/>
    </source>
</evidence>
<dbReference type="InterPro" id="IPR011991">
    <property type="entry name" value="ArsR-like_HTH"/>
</dbReference>
<dbReference type="SMART" id="SM00450">
    <property type="entry name" value="RHOD"/>
    <property type="match status" value="1"/>
</dbReference>
<dbReference type="InterPro" id="IPR036388">
    <property type="entry name" value="WH-like_DNA-bd_sf"/>
</dbReference>
<dbReference type="NCBIfam" id="NF033788">
    <property type="entry name" value="HTH_metalloreg"/>
    <property type="match status" value="1"/>
</dbReference>
<dbReference type="InterPro" id="IPR001763">
    <property type="entry name" value="Rhodanese-like_dom"/>
</dbReference>
<dbReference type="Pfam" id="PF00581">
    <property type="entry name" value="Rhodanese"/>
    <property type="match status" value="1"/>
</dbReference>
<accession>A0ABQ6IR00</accession>
<dbReference type="InterPro" id="IPR036873">
    <property type="entry name" value="Rhodanese-like_dom_sf"/>
</dbReference>
<protein>
    <submittedName>
        <fullName evidence="6">Transcriptional regulator</fullName>
    </submittedName>
</protein>
<evidence type="ECO:0000256" key="1">
    <source>
        <dbReference type="ARBA" id="ARBA00023015"/>
    </source>
</evidence>
<feature type="domain" description="Rhodanese" evidence="4">
    <location>
        <begin position="127"/>
        <end position="216"/>
    </location>
</feature>
<dbReference type="Gene3D" id="1.10.10.10">
    <property type="entry name" value="Winged helix-like DNA-binding domain superfamily/Winged helix DNA-binding domain"/>
    <property type="match status" value="1"/>
</dbReference>
<dbReference type="RefSeq" id="WP_284303125.1">
    <property type="nucleotide sequence ID" value="NZ_BSUO01000001.1"/>
</dbReference>
<keyword evidence="3" id="KW-0804">Transcription</keyword>
<comment type="caution">
    <text evidence="6">The sequence shown here is derived from an EMBL/GenBank/DDBJ whole genome shotgun (WGS) entry which is preliminary data.</text>
</comment>